<dbReference type="EMBL" id="JAQQWP010000003">
    <property type="protein sequence ID" value="KAK8123399.1"/>
    <property type="molecule type" value="Genomic_DNA"/>
</dbReference>
<gene>
    <name evidence="2" type="ORF">PG999_003317</name>
</gene>
<dbReference type="AlphaFoldDB" id="A0AAW0R399"/>
<evidence type="ECO:0000313" key="3">
    <source>
        <dbReference type="Proteomes" id="UP001392437"/>
    </source>
</evidence>
<dbReference type="Proteomes" id="UP001392437">
    <property type="component" value="Unassembled WGS sequence"/>
</dbReference>
<comment type="caution">
    <text evidence="2">The sequence shown here is derived from an EMBL/GenBank/DDBJ whole genome shotgun (WGS) entry which is preliminary data.</text>
</comment>
<proteinExistence type="predicted"/>
<name>A0AAW0R399_9PEZI</name>
<feature type="region of interest" description="Disordered" evidence="1">
    <location>
        <begin position="17"/>
        <end position="41"/>
    </location>
</feature>
<organism evidence="2 3">
    <name type="scientific">Apiospora kogelbergensis</name>
    <dbReference type="NCBI Taxonomy" id="1337665"/>
    <lineage>
        <taxon>Eukaryota</taxon>
        <taxon>Fungi</taxon>
        <taxon>Dikarya</taxon>
        <taxon>Ascomycota</taxon>
        <taxon>Pezizomycotina</taxon>
        <taxon>Sordariomycetes</taxon>
        <taxon>Xylariomycetidae</taxon>
        <taxon>Amphisphaeriales</taxon>
        <taxon>Apiosporaceae</taxon>
        <taxon>Apiospora</taxon>
    </lineage>
</organism>
<evidence type="ECO:0000256" key="1">
    <source>
        <dbReference type="SAM" id="MobiDB-lite"/>
    </source>
</evidence>
<feature type="region of interest" description="Disordered" evidence="1">
    <location>
        <begin position="122"/>
        <end position="142"/>
    </location>
</feature>
<feature type="compositionally biased region" description="Basic and acidic residues" evidence="1">
    <location>
        <begin position="197"/>
        <end position="208"/>
    </location>
</feature>
<sequence length="217" mass="23999">MSKNTFVAAAIMSLANPSQPFSNAKPAGASGGEYDGDSDEVYATKTPTLEEFWSEAEKEDVESGKLIKSPDGGFLFSQKYLDKINKDARASRTRAVESGYAHHILGPIRENKEEEDKYKYDDMLMPPAPAPSPALGVVGKDDWENGKKLDEARAYIIRRLGGTNAKDMAVTRPYDPDRDEELVVIVIPRSAEDDYLEEPKGRVGNGKDAEDDEYVFL</sequence>
<accession>A0AAW0R399</accession>
<keyword evidence="3" id="KW-1185">Reference proteome</keyword>
<feature type="region of interest" description="Disordered" evidence="1">
    <location>
        <begin position="195"/>
        <end position="217"/>
    </location>
</feature>
<evidence type="ECO:0000313" key="2">
    <source>
        <dbReference type="EMBL" id="KAK8123399.1"/>
    </source>
</evidence>
<protein>
    <submittedName>
        <fullName evidence="2">Uncharacterized protein</fullName>
    </submittedName>
</protein>
<reference evidence="2 3" key="1">
    <citation type="submission" date="2023-01" db="EMBL/GenBank/DDBJ databases">
        <title>Analysis of 21 Apiospora genomes using comparative genomics revels a genus with tremendous synthesis potential of carbohydrate active enzymes and secondary metabolites.</title>
        <authorList>
            <person name="Sorensen T."/>
        </authorList>
    </citation>
    <scope>NUCLEOTIDE SEQUENCE [LARGE SCALE GENOMIC DNA]</scope>
    <source>
        <strain evidence="2 3">CBS 117206</strain>
    </source>
</reference>